<dbReference type="InterPro" id="IPR014948">
    <property type="entry name" value="BrxA"/>
</dbReference>
<comment type="caution">
    <text evidence="1">The sequence shown here is derived from an EMBL/GenBank/DDBJ whole genome shotgun (WGS) entry which is preliminary data.</text>
</comment>
<organism evidence="1 2">
    <name type="scientific">Ligilactobacillus pabuli</name>
    <dbReference type="NCBI Taxonomy" id="2886039"/>
    <lineage>
        <taxon>Bacteria</taxon>
        <taxon>Bacillati</taxon>
        <taxon>Bacillota</taxon>
        <taxon>Bacilli</taxon>
        <taxon>Lactobacillales</taxon>
        <taxon>Lactobacillaceae</taxon>
        <taxon>Ligilactobacillus</taxon>
    </lineage>
</organism>
<protein>
    <recommendedName>
        <fullName evidence="3">DUF1819 family protein</fullName>
    </recommendedName>
</protein>
<dbReference type="EMBL" id="BQXH01000024">
    <property type="protein sequence ID" value="GKS82284.1"/>
    <property type="molecule type" value="Genomic_DNA"/>
</dbReference>
<dbReference type="InterPro" id="IPR023137">
    <property type="entry name" value="BrxA_sf"/>
</dbReference>
<dbReference type="Pfam" id="PF08849">
    <property type="entry name" value="BrxA"/>
    <property type="match status" value="1"/>
</dbReference>
<gene>
    <name evidence="1" type="ORF">LPAF129_19700</name>
</gene>
<name>A0ABQ5JJJ3_9LACO</name>
<proteinExistence type="predicted"/>
<sequence>MPKYSAAIISHNLWFNEFNIYLNYVLEGKTIAEVNELSDNENVLQAKTPTRARQISRILGHRVEALPQSIKDLYPTLDVTNQKVVDFLSVMLCSKLMSEFMYEVYRDELILGDMRLDDSEIQAFLTEKQGESEQVAGWTSQTIHRLKGCFKTFVRETGLVMSENNGVSDKVTPIFLDDRLVQTMKDEKLDYELSSLKG</sequence>
<evidence type="ECO:0000313" key="2">
    <source>
        <dbReference type="Proteomes" id="UP001055149"/>
    </source>
</evidence>
<dbReference type="RefSeq" id="WP_244056752.1">
    <property type="nucleotide sequence ID" value="NZ_BQXH01000024.1"/>
</dbReference>
<reference evidence="1" key="1">
    <citation type="journal article" date="2022" name="Int. J. Syst. Evol. Microbiol.">
        <title>A novel species of lactic acid bacteria, Ligilactobacillus pabuli sp. nov., isolated from alfalfa silage.</title>
        <authorList>
            <person name="Tohno M."/>
            <person name="Tanizawa Y."/>
            <person name="Sawada H."/>
            <person name="Sakamoto M."/>
            <person name="Ohkuma M."/>
            <person name="Kobayashi H."/>
        </authorList>
    </citation>
    <scope>NUCLEOTIDE SEQUENCE</scope>
    <source>
        <strain evidence="1">AF129</strain>
    </source>
</reference>
<dbReference type="Proteomes" id="UP001055149">
    <property type="component" value="Unassembled WGS sequence"/>
</dbReference>
<evidence type="ECO:0008006" key="3">
    <source>
        <dbReference type="Google" id="ProtNLM"/>
    </source>
</evidence>
<accession>A0ABQ5JJJ3</accession>
<dbReference type="Gene3D" id="1.10.3540.10">
    <property type="entry name" value="uncharacterized protein from magnetospirillum magneticum domain"/>
    <property type="match status" value="1"/>
</dbReference>
<keyword evidence="2" id="KW-1185">Reference proteome</keyword>
<evidence type="ECO:0000313" key="1">
    <source>
        <dbReference type="EMBL" id="GKS82284.1"/>
    </source>
</evidence>